<dbReference type="Gene3D" id="3.30.360.10">
    <property type="entry name" value="Dihydrodipicolinate Reductase, domain 2"/>
    <property type="match status" value="1"/>
</dbReference>
<dbReference type="FunFam" id="3.40.50.720:FF:000001">
    <property type="entry name" value="Glyceraldehyde-3-phosphate dehydrogenase"/>
    <property type="match status" value="1"/>
</dbReference>
<feature type="site" description="Activates thiol group during catalysis" evidence="5">
    <location>
        <position position="187"/>
    </location>
</feature>
<dbReference type="STRING" id="64971.SAMN05421831_10270"/>
<dbReference type="InterPro" id="IPR036291">
    <property type="entry name" value="NAD(P)-bd_dom_sf"/>
</dbReference>
<feature type="domain" description="Glyceraldehyde 3-phosphate dehydrogenase NAD(P) binding" evidence="7">
    <location>
        <begin position="8"/>
        <end position="160"/>
    </location>
</feature>
<feature type="active site" description="Nucleophile" evidence="3">
    <location>
        <position position="160"/>
    </location>
</feature>
<dbReference type="InterPro" id="IPR020829">
    <property type="entry name" value="GlycerAld_3-P_DH_cat"/>
</dbReference>
<dbReference type="InterPro" id="IPR020828">
    <property type="entry name" value="GlycerAld_3-P_DH_NAD(P)-bd"/>
</dbReference>
<dbReference type="SMART" id="SM00846">
    <property type="entry name" value="Gp_dh_N"/>
    <property type="match status" value="1"/>
</dbReference>
<dbReference type="Proteomes" id="UP000242999">
    <property type="component" value="Unassembled WGS sequence"/>
</dbReference>
<evidence type="ECO:0000256" key="4">
    <source>
        <dbReference type="PIRSR" id="PIRSR000149-3"/>
    </source>
</evidence>
<dbReference type="SUPFAM" id="SSF55347">
    <property type="entry name" value="Glyceraldehyde-3-phosphate dehydrogenase-like, C-terminal domain"/>
    <property type="match status" value="1"/>
</dbReference>
<evidence type="ECO:0000256" key="1">
    <source>
        <dbReference type="ARBA" id="ARBA00011881"/>
    </source>
</evidence>
<feature type="binding site" evidence="4">
    <location>
        <position position="324"/>
    </location>
    <ligand>
        <name>NAD(+)</name>
        <dbReference type="ChEBI" id="CHEBI:57540"/>
    </ligand>
</feature>
<feature type="binding site" evidence="4">
    <location>
        <position position="128"/>
    </location>
    <ligand>
        <name>NAD(+)</name>
        <dbReference type="ChEBI" id="CHEBI:57540"/>
    </ligand>
</feature>
<protein>
    <submittedName>
        <fullName evidence="8">D-erythrose 4-phosphate dehydrogenase</fullName>
    </submittedName>
</protein>
<keyword evidence="2" id="KW-0560">Oxidoreductase</keyword>
<dbReference type="AlphaFoldDB" id="A0A1H6R199"/>
<keyword evidence="4" id="KW-0547">Nucleotide-binding</keyword>
<dbReference type="Gene3D" id="3.40.50.720">
    <property type="entry name" value="NAD(P)-binding Rossmann-like Domain"/>
    <property type="match status" value="1"/>
</dbReference>
<dbReference type="CDD" id="cd17892">
    <property type="entry name" value="GAPDH_N_E4PDH"/>
    <property type="match status" value="1"/>
</dbReference>
<dbReference type="EMBL" id="FNYH01000002">
    <property type="protein sequence ID" value="SEI45335.1"/>
    <property type="molecule type" value="Genomic_DNA"/>
</dbReference>
<evidence type="ECO:0000313" key="9">
    <source>
        <dbReference type="Proteomes" id="UP000242999"/>
    </source>
</evidence>
<feature type="binding site" evidence="4">
    <location>
        <begin position="17"/>
        <end position="18"/>
    </location>
    <ligand>
        <name>NAD(+)</name>
        <dbReference type="ChEBI" id="CHEBI:57540"/>
    </ligand>
</feature>
<dbReference type="InterPro" id="IPR020831">
    <property type="entry name" value="GlycerAld/Erythrose_P_DH"/>
</dbReference>
<dbReference type="OrthoDB" id="9803304at2"/>
<dbReference type="PRINTS" id="PR00078">
    <property type="entry name" value="G3PDHDRGNASE"/>
</dbReference>
<proteinExistence type="inferred from homology"/>
<dbReference type="GO" id="GO:0051287">
    <property type="term" value="F:NAD binding"/>
    <property type="evidence" value="ECO:0007669"/>
    <property type="project" value="InterPro"/>
</dbReference>
<comment type="similarity">
    <text evidence="6">Belongs to the glyceraldehyde-3-phosphate dehydrogenase family.</text>
</comment>
<name>A0A1H6R199_9GAMM</name>
<evidence type="ECO:0000313" key="8">
    <source>
        <dbReference type="EMBL" id="SEI45335.1"/>
    </source>
</evidence>
<dbReference type="GO" id="GO:0016620">
    <property type="term" value="F:oxidoreductase activity, acting on the aldehyde or oxo group of donors, NAD or NADP as acceptor"/>
    <property type="evidence" value="ECO:0007669"/>
    <property type="project" value="InterPro"/>
</dbReference>
<keyword evidence="4" id="KW-0520">NAD</keyword>
<evidence type="ECO:0000256" key="5">
    <source>
        <dbReference type="PIRSR" id="PIRSR000149-4"/>
    </source>
</evidence>
<evidence type="ECO:0000259" key="7">
    <source>
        <dbReference type="SMART" id="SM00846"/>
    </source>
</evidence>
<organism evidence="8 9">
    <name type="scientific">Allopseudospirillum japonicum</name>
    <dbReference type="NCBI Taxonomy" id="64971"/>
    <lineage>
        <taxon>Bacteria</taxon>
        <taxon>Pseudomonadati</taxon>
        <taxon>Pseudomonadota</taxon>
        <taxon>Gammaproteobacteria</taxon>
        <taxon>Oceanospirillales</taxon>
        <taxon>Oceanospirillaceae</taxon>
        <taxon>Allopseudospirillum</taxon>
    </lineage>
</organism>
<dbReference type="PANTHER" id="PTHR43148">
    <property type="entry name" value="GLYCERALDEHYDE-3-PHOSPHATE DEHYDROGENASE 2"/>
    <property type="match status" value="1"/>
</dbReference>
<dbReference type="Pfam" id="PF02800">
    <property type="entry name" value="Gp_dh_C"/>
    <property type="match status" value="1"/>
</dbReference>
<sequence>MGSSPQTYRIAINGYGRIGQCVLRACYERRDAQALQIVALNELSDSETIAYLTRYDTTHGRFPGQVRHEAQRLLIDDYPIMLLNHAQPKDLPWDDLGIDLVLECSGSFKDKATAQVHLEAGARRLLFSQPAEPNVDATIVYGVNHRELRSQHTVVSAASCTTNCVVPILKLLDEHLGIAYGTTTTIHSAMNDQPVIDAYHQTDLRLTRSAMHSIIPVDTGLPRGIERLLPHLKDRIQSLHVRVPTINVSALDLVIQVQQATCAQEINALLKAASENELAGIAGYSEEVHASVDFNHDPRSVIIDATQTRVAGSHLVKLWCWFDNEWGFANRMLDVALHWLQLDQNTD</sequence>
<evidence type="ECO:0000256" key="3">
    <source>
        <dbReference type="PIRSR" id="PIRSR000149-1"/>
    </source>
</evidence>
<keyword evidence="9" id="KW-1185">Reference proteome</keyword>
<accession>A0A1H6R199</accession>
<comment type="subunit">
    <text evidence="1">Homotetramer.</text>
</comment>
<evidence type="ECO:0000256" key="2">
    <source>
        <dbReference type="ARBA" id="ARBA00023002"/>
    </source>
</evidence>
<dbReference type="PIRSF" id="PIRSF000149">
    <property type="entry name" value="GAP_DH"/>
    <property type="match status" value="1"/>
</dbReference>
<gene>
    <name evidence="8" type="ORF">SAMN05421831_10270</name>
</gene>
<dbReference type="RefSeq" id="WP_093308421.1">
    <property type="nucleotide sequence ID" value="NZ_FNYH01000002.1"/>
</dbReference>
<reference evidence="9" key="1">
    <citation type="submission" date="2016-10" db="EMBL/GenBank/DDBJ databases">
        <authorList>
            <person name="Varghese N."/>
            <person name="Submissions S."/>
        </authorList>
    </citation>
    <scope>NUCLEOTIDE SEQUENCE [LARGE SCALE GENOMIC DNA]</scope>
    <source>
        <strain evidence="9">DSM 7165</strain>
    </source>
</reference>
<evidence type="ECO:0000256" key="6">
    <source>
        <dbReference type="RuleBase" id="RU000397"/>
    </source>
</evidence>
<dbReference type="Pfam" id="PF00044">
    <property type="entry name" value="Gp_dh_N"/>
    <property type="match status" value="1"/>
</dbReference>
<dbReference type="SUPFAM" id="SSF51735">
    <property type="entry name" value="NAD(P)-binding Rossmann-fold domains"/>
    <property type="match status" value="1"/>
</dbReference>